<evidence type="ECO:0000313" key="1">
    <source>
        <dbReference type="EMBL" id="CAD6542897.1"/>
    </source>
</evidence>
<keyword evidence="2" id="KW-1185">Reference proteome</keyword>
<dbReference type="EMBL" id="CAJHCP010000008">
    <property type="protein sequence ID" value="CAD6542897.1"/>
    <property type="molecule type" value="Genomic_DNA"/>
</dbReference>
<proteinExistence type="predicted"/>
<organism evidence="1 2">
    <name type="scientific">Paraburkholderia metrosideri</name>
    <dbReference type="NCBI Taxonomy" id="580937"/>
    <lineage>
        <taxon>Bacteria</taxon>
        <taxon>Pseudomonadati</taxon>
        <taxon>Pseudomonadota</taxon>
        <taxon>Betaproteobacteria</taxon>
        <taxon>Burkholderiales</taxon>
        <taxon>Burkholderiaceae</taxon>
        <taxon>Paraburkholderia</taxon>
    </lineage>
</organism>
<protein>
    <recommendedName>
        <fullName evidence="3">Integrase</fullName>
    </recommendedName>
</protein>
<sequence>MLRGMPKNLFGYLQEMSLVSELLYRQATWLVSDFDEGVWLLNFGGVRRTIDWRVRFGDGLLTDARHTGTRNLFKSFLVVQTDATLCGGREPVASRANISVAQASRVVDYFLLNQDELKIARNGLSLISKNDVATLMHRYEIGPTDVDAIYDWKSSLSRWLDARLEEVRSRAEQLVDSDKRFAHIAVPNEEWVLKADERKMVLWRAVLWLDGYYNPAGKTMNYKFTPSTTKLSATIYPGTIAGKGPKPVFEELCLNPVDKYVREFPGVNVRTGEGEGPTQSYLSSRGRAVSSFTHLSAAGFDVSVEAFETAREYKPVSPERVAMPGRFRNPPFWQVMDGLKNGIGFCSKHGDEFLTSYGNVLAAAKSEGVTPYGLLLAHDFREFLTPGAIKFGVTQWCLRTHAGTVSVGNRYLQARAGKQRWSREKFYSEFRKGRGLLQNIYVFYGSVVHIVGPMTARRQDELTGLPVEGCLDESRSFIHFTNGKSGAAGLREKEVRPIPPAVEAAFSIIQEFRQRLLNDGITDELGRLFDIPGFGGMRTATASGFNDCIDAFCDFFETPLSDDGARFYLREHQFRRFFIIAFFFSARQGDLGTLRWFVAHADAQHLWNYLTNNVSGDLYREAAAYFLTDELLLPAESRVIEMHESAQDLLSSMVEERFGTRKFSLVDADALEAYLESLIGSEIEVEPEFFPFAANFPYKIICKLKGPR</sequence>
<comment type="caution">
    <text evidence="1">The sequence shown here is derived from an EMBL/GenBank/DDBJ whole genome shotgun (WGS) entry which is preliminary data.</text>
</comment>
<name>A0ABN7HZX3_9BURK</name>
<evidence type="ECO:0008006" key="3">
    <source>
        <dbReference type="Google" id="ProtNLM"/>
    </source>
</evidence>
<evidence type="ECO:0000313" key="2">
    <source>
        <dbReference type="Proteomes" id="UP000598032"/>
    </source>
</evidence>
<accession>A0ABN7HZX3</accession>
<reference evidence="1 2" key="1">
    <citation type="submission" date="2020-10" db="EMBL/GenBank/DDBJ databases">
        <authorList>
            <person name="Peeters C."/>
        </authorList>
    </citation>
    <scope>NUCLEOTIDE SEQUENCE [LARGE SCALE GENOMIC DNA]</scope>
    <source>
        <strain evidence="1 2">LMG 28140</strain>
    </source>
</reference>
<dbReference type="RefSeq" id="WP_201643842.1">
    <property type="nucleotide sequence ID" value="NZ_CAJHCP010000008.1"/>
</dbReference>
<dbReference type="Proteomes" id="UP000598032">
    <property type="component" value="Unassembled WGS sequence"/>
</dbReference>
<gene>
    <name evidence="1" type="ORF">LMG28140_03835</name>
</gene>